<evidence type="ECO:0000256" key="1">
    <source>
        <dbReference type="ARBA" id="ARBA00001755"/>
    </source>
</evidence>
<keyword evidence="11 12" id="KW-0350">Heme biosynthesis</keyword>
<dbReference type="SUPFAM" id="SSF54373">
    <property type="entry name" value="FAD-linked reductases, C-terminal domain"/>
    <property type="match status" value="1"/>
</dbReference>
<evidence type="ECO:0000256" key="13">
    <source>
        <dbReference type="SAM" id="MobiDB-lite"/>
    </source>
</evidence>
<evidence type="ECO:0000256" key="11">
    <source>
        <dbReference type="ARBA" id="ARBA00023133"/>
    </source>
</evidence>
<keyword evidence="8 12" id="KW-0285">Flavoprotein</keyword>
<evidence type="ECO:0000256" key="8">
    <source>
        <dbReference type="ARBA" id="ARBA00022630"/>
    </source>
</evidence>
<protein>
    <recommendedName>
        <fullName evidence="7 12">Coproporphyrinogen III oxidase</fullName>
        <ecNumber evidence="6 12">1.3.3.15</ecNumber>
    </recommendedName>
</protein>
<dbReference type="PANTHER" id="PTHR42923:SF3">
    <property type="entry name" value="PROTOPORPHYRINOGEN OXIDASE"/>
    <property type="match status" value="1"/>
</dbReference>
<dbReference type="EMBL" id="BNDV01000002">
    <property type="protein sequence ID" value="GHI11893.1"/>
    <property type="molecule type" value="Genomic_DNA"/>
</dbReference>
<accession>A0ABQ3NGH5</accession>
<dbReference type="SUPFAM" id="SSF51905">
    <property type="entry name" value="FAD/NAD(P)-binding domain"/>
    <property type="match status" value="1"/>
</dbReference>
<dbReference type="Gene3D" id="3.90.660.20">
    <property type="entry name" value="Protoporphyrinogen oxidase, mitochondrial, domain 2"/>
    <property type="match status" value="1"/>
</dbReference>
<dbReference type="RefSeq" id="WP_078941755.1">
    <property type="nucleotide sequence ID" value="NZ_BMRU01000030.1"/>
</dbReference>
<keyword evidence="12" id="KW-0963">Cytoplasm</keyword>
<dbReference type="PANTHER" id="PTHR42923">
    <property type="entry name" value="PROTOPORPHYRINOGEN OXIDASE"/>
    <property type="match status" value="1"/>
</dbReference>
<dbReference type="Gene3D" id="1.10.3110.10">
    <property type="entry name" value="protoporphyrinogen ix oxidase, domain 3"/>
    <property type="match status" value="1"/>
</dbReference>
<evidence type="ECO:0000256" key="4">
    <source>
        <dbReference type="ARBA" id="ARBA00004744"/>
    </source>
</evidence>
<dbReference type="InterPro" id="IPR002937">
    <property type="entry name" value="Amino_oxidase"/>
</dbReference>
<comment type="function">
    <text evidence="3 12">Involved in coproporphyrin-dependent heme b biosynthesis. Catalyzes the oxidation of coproporphyrinogen III to coproporphyrin III.</text>
</comment>
<evidence type="ECO:0000256" key="2">
    <source>
        <dbReference type="ARBA" id="ARBA00001974"/>
    </source>
</evidence>
<comment type="similarity">
    <text evidence="5 12">Belongs to the protoporphyrinogen/coproporphyrinogen oxidase family. Coproporphyrinogen III oxidase subfamily.</text>
</comment>
<keyword evidence="9 12" id="KW-0274">FAD</keyword>
<feature type="region of interest" description="Disordered" evidence="13">
    <location>
        <begin position="1"/>
        <end position="21"/>
    </location>
</feature>
<dbReference type="Gene3D" id="3.50.50.60">
    <property type="entry name" value="FAD/NAD(P)-binding domain"/>
    <property type="match status" value="1"/>
</dbReference>
<feature type="domain" description="Amine oxidase" evidence="14">
    <location>
        <begin position="31"/>
        <end position="479"/>
    </location>
</feature>
<dbReference type="EC" id="1.3.3.15" evidence="6 12"/>
<evidence type="ECO:0000256" key="10">
    <source>
        <dbReference type="ARBA" id="ARBA00023002"/>
    </source>
</evidence>
<evidence type="ECO:0000259" key="14">
    <source>
        <dbReference type="Pfam" id="PF01593"/>
    </source>
</evidence>
<comment type="subcellular location">
    <subcellularLocation>
        <location evidence="12">Cytoplasm</location>
    </subcellularLocation>
</comment>
<dbReference type="Pfam" id="PF01593">
    <property type="entry name" value="Amino_oxidase"/>
    <property type="match status" value="1"/>
</dbReference>
<evidence type="ECO:0000313" key="15">
    <source>
        <dbReference type="EMBL" id="GHI11893.1"/>
    </source>
</evidence>
<comment type="catalytic activity">
    <reaction evidence="1">
        <text>coproporphyrinogen III + 3 O2 = coproporphyrin III + 3 H2O2</text>
        <dbReference type="Rhea" id="RHEA:43436"/>
        <dbReference type="ChEBI" id="CHEBI:15379"/>
        <dbReference type="ChEBI" id="CHEBI:16240"/>
        <dbReference type="ChEBI" id="CHEBI:57309"/>
        <dbReference type="ChEBI" id="CHEBI:131725"/>
        <dbReference type="EC" id="1.3.3.15"/>
    </reaction>
    <physiologicalReaction direction="left-to-right" evidence="1">
        <dbReference type="Rhea" id="RHEA:43437"/>
    </physiologicalReaction>
</comment>
<feature type="compositionally biased region" description="Basic and acidic residues" evidence="13">
    <location>
        <begin position="1"/>
        <end position="10"/>
    </location>
</feature>
<evidence type="ECO:0000256" key="9">
    <source>
        <dbReference type="ARBA" id="ARBA00022827"/>
    </source>
</evidence>
<keyword evidence="10 12" id="KW-0560">Oxidoreductase</keyword>
<comment type="cofactor">
    <cofactor evidence="2 12">
        <name>FAD</name>
        <dbReference type="ChEBI" id="CHEBI:57692"/>
    </cofactor>
</comment>
<proteinExistence type="inferred from homology"/>
<sequence>MHEADMRTDRPVSPTRPGGSPGHVVVIGGGIAGLAAAHRLLAEGARVTLLEAGPRLGGKLYSGELAGAPVDLGAESLLARRPEAVALAEAVGLADAVQPPATATAHLWTRGALRPMPRGHVMGVPGDLAPLAASGVLSAEGMARIEAERTLPPTEIGEDVAVGEYVAARLGREVVDRLVEPLLGGVYAGDAYRISMRAAVPQLFEAARTHALLGDGVREIQRRAQTQPQQAGPVFAGIDGGIGRLPIAVAEACRAAGARIVTGAPVREVLRTAEGWRVVAAEETVDADGVVLAVPAGPAARLLDTLAPSAAAELHQVEYASMALVTMAFRRGDLPEAVSGGGASGFLVPPVDGRTIKASTFSSNKWAWAGADPDLFLLRTSVGRYADERDLQREDGELVEVSLADLGQAVGLTARPVASTVTRWDGGLPQYPVGHLGRVARIRGAVEALPGLAVCGALYDGVGIPACIASAGRAADAVIAALAARTAPLAPTTDQRTGQ</sequence>
<gene>
    <name evidence="15" type="primary">hemY</name>
    <name evidence="15" type="ORF">Scinn_13560</name>
</gene>
<comment type="caution">
    <text evidence="15">The sequence shown here is derived from an EMBL/GenBank/DDBJ whole genome shotgun (WGS) entry which is preliminary data.</text>
</comment>
<dbReference type="GeneID" id="86957603"/>
<evidence type="ECO:0000256" key="7">
    <source>
        <dbReference type="ARBA" id="ARBA00019046"/>
    </source>
</evidence>
<dbReference type="NCBIfam" id="TIGR00562">
    <property type="entry name" value="proto_IX_ox"/>
    <property type="match status" value="1"/>
</dbReference>
<name>A0ABQ3NGH5_STRVG</name>
<evidence type="ECO:0000256" key="5">
    <source>
        <dbReference type="ARBA" id="ARBA00008310"/>
    </source>
</evidence>
<dbReference type="InterPro" id="IPR004572">
    <property type="entry name" value="Protoporphyrinogen_oxidase"/>
</dbReference>
<dbReference type="InterPro" id="IPR050464">
    <property type="entry name" value="Zeta_carotene_desat/Oxidored"/>
</dbReference>
<evidence type="ECO:0000256" key="3">
    <source>
        <dbReference type="ARBA" id="ARBA00002185"/>
    </source>
</evidence>
<comment type="pathway">
    <text evidence="4 12">Porphyrin-containing compound metabolism; protoheme biosynthesis.</text>
</comment>
<reference evidence="16" key="1">
    <citation type="submission" date="2020-09" db="EMBL/GenBank/DDBJ databases">
        <title>Whole genome shotgun sequence of Streptomyces cinnamonensis NBRC 15873.</title>
        <authorList>
            <person name="Komaki H."/>
            <person name="Tamura T."/>
        </authorList>
    </citation>
    <scope>NUCLEOTIDE SEQUENCE [LARGE SCALE GENOMIC DNA]</scope>
    <source>
        <strain evidence="16">NBRC 15873</strain>
    </source>
</reference>
<evidence type="ECO:0000313" key="16">
    <source>
        <dbReference type="Proteomes" id="UP000660554"/>
    </source>
</evidence>
<organism evidence="15 16">
    <name type="scientific">Streptomyces virginiae</name>
    <name type="common">Streptomyces cinnamonensis</name>
    <dbReference type="NCBI Taxonomy" id="1961"/>
    <lineage>
        <taxon>Bacteria</taxon>
        <taxon>Bacillati</taxon>
        <taxon>Actinomycetota</taxon>
        <taxon>Actinomycetes</taxon>
        <taxon>Kitasatosporales</taxon>
        <taxon>Streptomycetaceae</taxon>
        <taxon>Streptomyces</taxon>
    </lineage>
</organism>
<dbReference type="InterPro" id="IPR036188">
    <property type="entry name" value="FAD/NAD-bd_sf"/>
</dbReference>
<evidence type="ECO:0000256" key="12">
    <source>
        <dbReference type="RuleBase" id="RU364052"/>
    </source>
</evidence>
<keyword evidence="16" id="KW-1185">Reference proteome</keyword>
<evidence type="ECO:0000256" key="6">
    <source>
        <dbReference type="ARBA" id="ARBA00012402"/>
    </source>
</evidence>
<dbReference type="Proteomes" id="UP000660554">
    <property type="component" value="Unassembled WGS sequence"/>
</dbReference>